<evidence type="ECO:0000259" key="10">
    <source>
        <dbReference type="Pfam" id="PF20511"/>
    </source>
</evidence>
<dbReference type="GO" id="GO:0004476">
    <property type="term" value="F:mannose-6-phosphate isomerase activity"/>
    <property type="evidence" value="ECO:0007669"/>
    <property type="project" value="UniProtKB-EC"/>
</dbReference>
<evidence type="ECO:0000259" key="11">
    <source>
        <dbReference type="Pfam" id="PF21621"/>
    </source>
</evidence>
<proteinExistence type="inferred from homology"/>
<dbReference type="NCBIfam" id="TIGR00218">
    <property type="entry name" value="manA"/>
    <property type="match status" value="1"/>
</dbReference>
<protein>
    <recommendedName>
        <fullName evidence="4">mannose-6-phosphate isomerase</fullName>
        <ecNumber evidence="4">5.3.1.8</ecNumber>
    </recommendedName>
    <alternativeName>
        <fullName evidence="8">Phosphohexomutase</fullName>
    </alternativeName>
    <alternativeName>
        <fullName evidence="9">Phosphomannose isomerase</fullName>
    </alternativeName>
</protein>
<evidence type="ECO:0000313" key="12">
    <source>
        <dbReference type="EMBL" id="MBC5667787.1"/>
    </source>
</evidence>
<keyword evidence="5" id="KW-0479">Metal-binding</keyword>
<dbReference type="InterPro" id="IPR014628">
    <property type="entry name" value="Man6P_isomerase_Firm_short"/>
</dbReference>
<keyword evidence="13" id="KW-1185">Reference proteome</keyword>
<dbReference type="InterPro" id="IPR001250">
    <property type="entry name" value="Man6P_Isoase-1"/>
</dbReference>
<evidence type="ECO:0000256" key="6">
    <source>
        <dbReference type="ARBA" id="ARBA00022833"/>
    </source>
</evidence>
<evidence type="ECO:0000256" key="7">
    <source>
        <dbReference type="ARBA" id="ARBA00023235"/>
    </source>
</evidence>
<keyword evidence="7 12" id="KW-0413">Isomerase</keyword>
<comment type="caution">
    <text evidence="12">The sequence shown here is derived from an EMBL/GenBank/DDBJ whole genome shotgun (WGS) entry which is preliminary data.</text>
</comment>
<comment type="cofactor">
    <cofactor evidence="2">
        <name>Zn(2+)</name>
        <dbReference type="ChEBI" id="CHEBI:29105"/>
    </cofactor>
</comment>
<comment type="catalytic activity">
    <reaction evidence="1">
        <text>D-mannose 6-phosphate = D-fructose 6-phosphate</text>
        <dbReference type="Rhea" id="RHEA:12356"/>
        <dbReference type="ChEBI" id="CHEBI:58735"/>
        <dbReference type="ChEBI" id="CHEBI:61527"/>
        <dbReference type="EC" id="5.3.1.8"/>
    </reaction>
</comment>
<dbReference type="CDD" id="cd07010">
    <property type="entry name" value="cupin_PMI_type_I_N_bac"/>
    <property type="match status" value="1"/>
</dbReference>
<dbReference type="EMBL" id="JACOOZ010000004">
    <property type="protein sequence ID" value="MBC5667787.1"/>
    <property type="molecule type" value="Genomic_DNA"/>
</dbReference>
<dbReference type="Gene3D" id="2.60.120.10">
    <property type="entry name" value="Jelly Rolls"/>
    <property type="match status" value="2"/>
</dbReference>
<feature type="domain" description="Phosphomannose isomerase type I catalytic" evidence="10">
    <location>
        <begin position="13"/>
        <end position="109"/>
    </location>
</feature>
<dbReference type="RefSeq" id="WP_021953533.1">
    <property type="nucleotide sequence ID" value="NZ_JACOOZ010000004.1"/>
</dbReference>
<reference evidence="12 13" key="1">
    <citation type="submission" date="2020-08" db="EMBL/GenBank/DDBJ databases">
        <title>Genome public.</title>
        <authorList>
            <person name="Liu C."/>
            <person name="Sun Q."/>
        </authorList>
    </citation>
    <scope>NUCLEOTIDE SEQUENCE [LARGE SCALE GENOMIC DNA]</scope>
    <source>
        <strain evidence="12 13">BX4</strain>
    </source>
</reference>
<evidence type="ECO:0000256" key="3">
    <source>
        <dbReference type="ARBA" id="ARBA00010772"/>
    </source>
</evidence>
<organism evidence="12 13">
    <name type="scientific">Eubacterium segne</name>
    <dbReference type="NCBI Taxonomy" id="2763045"/>
    <lineage>
        <taxon>Bacteria</taxon>
        <taxon>Bacillati</taxon>
        <taxon>Bacillota</taxon>
        <taxon>Clostridia</taxon>
        <taxon>Eubacteriales</taxon>
        <taxon>Eubacteriaceae</taxon>
        <taxon>Eubacterium</taxon>
    </lineage>
</organism>
<dbReference type="EC" id="5.3.1.8" evidence="4"/>
<dbReference type="Pfam" id="PF20511">
    <property type="entry name" value="PMI_typeI_cat"/>
    <property type="match status" value="1"/>
</dbReference>
<dbReference type="SUPFAM" id="SSF51182">
    <property type="entry name" value="RmlC-like cupins"/>
    <property type="match status" value="1"/>
</dbReference>
<dbReference type="Proteomes" id="UP000597877">
    <property type="component" value="Unassembled WGS sequence"/>
</dbReference>
<dbReference type="InterPro" id="IPR011051">
    <property type="entry name" value="RmlC_Cupin_sf"/>
</dbReference>
<name>A0ABR7F2G1_9FIRM</name>
<evidence type="ECO:0000256" key="1">
    <source>
        <dbReference type="ARBA" id="ARBA00000757"/>
    </source>
</evidence>
<evidence type="ECO:0000256" key="4">
    <source>
        <dbReference type="ARBA" id="ARBA00011956"/>
    </source>
</evidence>
<dbReference type="PANTHER" id="PTHR42742:SF3">
    <property type="entry name" value="FRUCTOKINASE"/>
    <property type="match status" value="1"/>
</dbReference>
<accession>A0ABR7F2G1</accession>
<evidence type="ECO:0000256" key="2">
    <source>
        <dbReference type="ARBA" id="ARBA00001947"/>
    </source>
</evidence>
<evidence type="ECO:0000256" key="8">
    <source>
        <dbReference type="ARBA" id="ARBA00029741"/>
    </source>
</evidence>
<evidence type="ECO:0000256" key="9">
    <source>
        <dbReference type="ARBA" id="ARBA00030762"/>
    </source>
</evidence>
<gene>
    <name evidence="12" type="primary">manA</name>
    <name evidence="12" type="ORF">H8S00_07325</name>
</gene>
<dbReference type="InterPro" id="IPR051804">
    <property type="entry name" value="Carb_Metab_Reg_Kinase/Isom"/>
</dbReference>
<dbReference type="Pfam" id="PF21621">
    <property type="entry name" value="MPI_cupin_dom"/>
    <property type="match status" value="1"/>
</dbReference>
<dbReference type="InterPro" id="IPR049071">
    <property type="entry name" value="MPI_cupin_dom"/>
</dbReference>
<dbReference type="InterPro" id="IPR014710">
    <property type="entry name" value="RmlC-like_jellyroll"/>
</dbReference>
<keyword evidence="6" id="KW-0862">Zinc</keyword>
<evidence type="ECO:0000256" key="5">
    <source>
        <dbReference type="ARBA" id="ARBA00022723"/>
    </source>
</evidence>
<dbReference type="PIRSF" id="PIRSF036894">
    <property type="entry name" value="PMI_Firm_short"/>
    <property type="match status" value="1"/>
</dbReference>
<sequence>MERQSYSNEVILLQPVFKDAIWGGDLLKNFGYEQAGDNAGECWGISAHKSGDCTILNGEFAGEKLSWCYENHRELFGNIENDVFPLLVKIIGAQQDLSIQVHPNDAYAAEHENGSLGKTECWYILDCKEDASIVIGHNAKDKKELADMINQGRWNELIRVVPIKKGDFFQINPGCLHAIKGGTLLIETQQSSDITYRVYDYDRLQNGKPRQLHLKQSIDCIEAPHVDYNQERIVNNYPGMSSERLVKCPFYTLERWEIDGKYSFENDKPFINASVIDGSGMINGQKIGKGEHFIIPATLKQCNIEGKLTVMISYC</sequence>
<dbReference type="PANTHER" id="PTHR42742">
    <property type="entry name" value="TRANSCRIPTIONAL REPRESSOR MPRA"/>
    <property type="match status" value="1"/>
</dbReference>
<feature type="domain" description="Mannose-6-phosphate isomerase cupin" evidence="11">
    <location>
        <begin position="244"/>
        <end position="314"/>
    </location>
</feature>
<comment type="similarity">
    <text evidence="3">Belongs to the mannose-6-phosphate isomerase type 1 family.</text>
</comment>
<dbReference type="InterPro" id="IPR046457">
    <property type="entry name" value="PMI_typeI_cat"/>
</dbReference>
<evidence type="ECO:0000313" key="13">
    <source>
        <dbReference type="Proteomes" id="UP000597877"/>
    </source>
</evidence>